<dbReference type="GO" id="GO:0006886">
    <property type="term" value="P:intracellular protein transport"/>
    <property type="evidence" value="ECO:0007669"/>
    <property type="project" value="InterPro"/>
</dbReference>
<dbReference type="PANTHER" id="PTHR13302:SF8">
    <property type="entry name" value="CONSERVED OLIGOMERIC GOLGI COMPLEX SUBUNIT 3"/>
    <property type="match status" value="1"/>
</dbReference>
<dbReference type="GO" id="GO:0017119">
    <property type="term" value="C:Golgi transport complex"/>
    <property type="evidence" value="ECO:0007669"/>
    <property type="project" value="TreeGrafter"/>
</dbReference>
<dbReference type="GO" id="GO:0006891">
    <property type="term" value="P:intra-Golgi vesicle-mediated transport"/>
    <property type="evidence" value="ECO:0007669"/>
    <property type="project" value="TreeGrafter"/>
</dbReference>
<dbReference type="InterPro" id="IPR007265">
    <property type="entry name" value="COG_su3"/>
</dbReference>
<evidence type="ECO:0000259" key="1">
    <source>
        <dbReference type="Pfam" id="PF20671"/>
    </source>
</evidence>
<gene>
    <name evidence="2" type="ORF">BDK51DRAFT_33551</name>
</gene>
<evidence type="ECO:0000313" key="2">
    <source>
        <dbReference type="EMBL" id="RKO83376.1"/>
    </source>
</evidence>
<evidence type="ECO:0000313" key="3">
    <source>
        <dbReference type="Proteomes" id="UP000269721"/>
    </source>
</evidence>
<reference evidence="3" key="1">
    <citation type="journal article" date="2018" name="Nat. Microbiol.">
        <title>Leveraging single-cell genomics to expand the fungal tree of life.</title>
        <authorList>
            <person name="Ahrendt S.R."/>
            <person name="Quandt C.A."/>
            <person name="Ciobanu D."/>
            <person name="Clum A."/>
            <person name="Salamov A."/>
            <person name="Andreopoulos B."/>
            <person name="Cheng J.F."/>
            <person name="Woyke T."/>
            <person name="Pelin A."/>
            <person name="Henrissat B."/>
            <person name="Reynolds N.K."/>
            <person name="Benny G.L."/>
            <person name="Smith M.E."/>
            <person name="James T.Y."/>
            <person name="Grigoriev I.V."/>
        </authorList>
    </citation>
    <scope>NUCLEOTIDE SEQUENCE [LARGE SCALE GENOMIC DNA]</scope>
</reference>
<name>A0A4P9VZW9_9FUNG</name>
<dbReference type="EMBL" id="ML001307">
    <property type="protein sequence ID" value="RKO83376.1"/>
    <property type="molecule type" value="Genomic_DNA"/>
</dbReference>
<dbReference type="GO" id="GO:0005801">
    <property type="term" value="C:cis-Golgi network"/>
    <property type="evidence" value="ECO:0007669"/>
    <property type="project" value="InterPro"/>
</dbReference>
<dbReference type="Proteomes" id="UP000269721">
    <property type="component" value="Unassembled WGS sequence"/>
</dbReference>
<dbReference type="InterPro" id="IPR048685">
    <property type="entry name" value="COG3_C"/>
</dbReference>
<dbReference type="PANTHER" id="PTHR13302">
    <property type="entry name" value="CONSERVED OLIGOMERIC GOLGI COMPLEX COMPONENT 3"/>
    <property type="match status" value="1"/>
</dbReference>
<feature type="domain" description="Conserved oligomeric Golgi complex subunit 3 C-terminal" evidence="1">
    <location>
        <begin position="2"/>
        <end position="235"/>
    </location>
</feature>
<dbReference type="OrthoDB" id="296793at2759"/>
<dbReference type="GO" id="GO:0007030">
    <property type="term" value="P:Golgi organization"/>
    <property type="evidence" value="ECO:0007669"/>
    <property type="project" value="TreeGrafter"/>
</dbReference>
<sequence length="422" mass="46941">MILREIRIDALSELCYTLQLYLESPEVTNGEPQAKDEDATAVKFVVRKILEDAQQRLVFRAQAYIRQEIEGFRPRDEELMILARGRGLPQPIALSTSLDVAPVLGNASGASDVAVLDVESPDDVEPPVLDERPNAVTIGTLVYGGGEWYPTLQRTLYILGKLHRRVPHTVFEDLAQEAVDFGRKSLLGASDTIASKQTKIDGQFFLIKNLLMLREQLVPFQDANFVRKEDVLDFAALRDTVMKLLQSRWGIGALSNIGKGIISATAPRIVETYADAKEDLILETAKSCVEPVSSFMLKVAAFRLKNENRATKPLSEQSFGSSVQVIQVLENFKETLQKRLLYALSKMADYLGDKKTEDVLSNITDTYHTFFDTVTAEYDLSVSARLLPLEEVSRMIDTARKRAMRVAVAGAVVATPPPLPRP</sequence>
<dbReference type="AlphaFoldDB" id="A0A4P9VZW9"/>
<protein>
    <recommendedName>
        <fullName evidence="1">Conserved oligomeric Golgi complex subunit 3 C-terminal domain-containing protein</fullName>
    </recommendedName>
</protein>
<dbReference type="GO" id="GO:0016020">
    <property type="term" value="C:membrane"/>
    <property type="evidence" value="ECO:0007669"/>
    <property type="project" value="InterPro"/>
</dbReference>
<keyword evidence="3" id="KW-1185">Reference proteome</keyword>
<accession>A0A4P9VZW9</accession>
<proteinExistence type="predicted"/>
<feature type="non-terminal residue" evidence="2">
    <location>
        <position position="422"/>
    </location>
</feature>
<dbReference type="Pfam" id="PF20671">
    <property type="entry name" value="COG3_C"/>
    <property type="match status" value="1"/>
</dbReference>
<organism evidence="2 3">
    <name type="scientific">Blyttiomyces helicus</name>
    <dbReference type="NCBI Taxonomy" id="388810"/>
    <lineage>
        <taxon>Eukaryota</taxon>
        <taxon>Fungi</taxon>
        <taxon>Fungi incertae sedis</taxon>
        <taxon>Chytridiomycota</taxon>
        <taxon>Chytridiomycota incertae sedis</taxon>
        <taxon>Chytridiomycetes</taxon>
        <taxon>Chytridiomycetes incertae sedis</taxon>
        <taxon>Blyttiomyces</taxon>
    </lineage>
</organism>